<proteinExistence type="predicted"/>
<dbReference type="AlphaFoldDB" id="A0A6J3MG64"/>
<reference evidence="3" key="3">
    <citation type="submission" date="2025-08" db="UniProtKB">
        <authorList>
            <consortium name="RefSeq"/>
        </authorList>
    </citation>
    <scope>IDENTIFICATION</scope>
    <source>
        <strain evidence="3">CBS 342.82</strain>
    </source>
</reference>
<dbReference type="Proteomes" id="UP000504637">
    <property type="component" value="Unplaced"/>
</dbReference>
<evidence type="ECO:0000256" key="1">
    <source>
        <dbReference type="SAM" id="MobiDB-lite"/>
    </source>
</evidence>
<keyword evidence="2" id="KW-1185">Reference proteome</keyword>
<name>A0A6J3MG64_9PEZI</name>
<sequence>MQRNLPTDQRPAHFESDDKPKASDQTQDEAVRLRNFHGEFDICRGAADLKTRYIQTRHVLDFYQNSFTSLASRAELLGPTIFSLGAGHECGELTEQDLLVQISRFLSAFPQDNINGLVIALLLHKSLQRRIWRPTEGTFGGTYIDDMAEMLGIPWPWVYYTINWT</sequence>
<dbReference type="RefSeq" id="XP_033463889.1">
    <property type="nucleotide sequence ID" value="XM_033603568.1"/>
</dbReference>
<feature type="region of interest" description="Disordered" evidence="1">
    <location>
        <begin position="1"/>
        <end position="27"/>
    </location>
</feature>
<feature type="compositionally biased region" description="Basic and acidic residues" evidence="1">
    <location>
        <begin position="10"/>
        <end position="22"/>
    </location>
</feature>
<evidence type="ECO:0000313" key="3">
    <source>
        <dbReference type="RefSeq" id="XP_033463889.1"/>
    </source>
</evidence>
<accession>A0A6J3MG64</accession>
<gene>
    <name evidence="3" type="ORF">K489DRAFT_374935</name>
</gene>
<organism evidence="3">
    <name type="scientific">Dissoconium aciculare CBS 342.82</name>
    <dbReference type="NCBI Taxonomy" id="1314786"/>
    <lineage>
        <taxon>Eukaryota</taxon>
        <taxon>Fungi</taxon>
        <taxon>Dikarya</taxon>
        <taxon>Ascomycota</taxon>
        <taxon>Pezizomycotina</taxon>
        <taxon>Dothideomycetes</taxon>
        <taxon>Dothideomycetidae</taxon>
        <taxon>Mycosphaerellales</taxon>
        <taxon>Dissoconiaceae</taxon>
        <taxon>Dissoconium</taxon>
    </lineage>
</organism>
<dbReference type="GeneID" id="54361368"/>
<evidence type="ECO:0000313" key="2">
    <source>
        <dbReference type="Proteomes" id="UP000504637"/>
    </source>
</evidence>
<reference evidence="3" key="1">
    <citation type="submission" date="2020-01" db="EMBL/GenBank/DDBJ databases">
        <authorList>
            <consortium name="DOE Joint Genome Institute"/>
            <person name="Haridas S."/>
            <person name="Albert R."/>
            <person name="Binder M."/>
            <person name="Bloem J."/>
            <person name="Labutti K."/>
            <person name="Salamov A."/>
            <person name="Andreopoulos B."/>
            <person name="Baker S.E."/>
            <person name="Barry K."/>
            <person name="Bills G."/>
            <person name="Bluhm B.H."/>
            <person name="Cannon C."/>
            <person name="Castanera R."/>
            <person name="Culley D.E."/>
            <person name="Daum C."/>
            <person name="Ezra D."/>
            <person name="Gonzalez J.B."/>
            <person name="Henrissat B."/>
            <person name="Kuo A."/>
            <person name="Liang C."/>
            <person name="Lipzen A."/>
            <person name="Lutzoni F."/>
            <person name="Magnuson J."/>
            <person name="Mondo S."/>
            <person name="Nolan M."/>
            <person name="Ohm R."/>
            <person name="Pangilinan J."/>
            <person name="Park H.-J."/>
            <person name="Ramirez L."/>
            <person name="Alfaro M."/>
            <person name="Sun H."/>
            <person name="Tritt A."/>
            <person name="Yoshinaga Y."/>
            <person name="Zwiers L.-H."/>
            <person name="Turgeon B.G."/>
            <person name="Goodwin S.B."/>
            <person name="Spatafora J.W."/>
            <person name="Crous P.W."/>
            <person name="Grigoriev I.V."/>
        </authorList>
    </citation>
    <scope>NUCLEOTIDE SEQUENCE</scope>
    <source>
        <strain evidence="3">CBS 342.82</strain>
    </source>
</reference>
<protein>
    <submittedName>
        <fullName evidence="3">Uncharacterized protein</fullName>
    </submittedName>
</protein>
<reference evidence="3" key="2">
    <citation type="submission" date="2020-04" db="EMBL/GenBank/DDBJ databases">
        <authorList>
            <consortium name="NCBI Genome Project"/>
        </authorList>
    </citation>
    <scope>NUCLEOTIDE SEQUENCE</scope>
    <source>
        <strain evidence="3">CBS 342.82</strain>
    </source>
</reference>